<proteinExistence type="predicted"/>
<gene>
    <name evidence="1" type="ORF">BTI247_05330</name>
</gene>
<evidence type="ECO:0000313" key="2">
    <source>
        <dbReference type="Proteomes" id="UP000192743"/>
    </source>
</evidence>
<name>A0A9W3SP52_BACTU</name>
<dbReference type="Proteomes" id="UP000192743">
    <property type="component" value="Chromosome"/>
</dbReference>
<evidence type="ECO:0008006" key="3">
    <source>
        <dbReference type="Google" id="ProtNLM"/>
    </source>
</evidence>
<protein>
    <recommendedName>
        <fullName evidence="3">Group-specific protein</fullName>
    </recommendedName>
</protein>
<accession>A0A9W3SP52</accession>
<evidence type="ECO:0000313" key="1">
    <source>
        <dbReference type="EMBL" id="AOM08986.1"/>
    </source>
</evidence>
<sequence length="161" mass="19181">MRLIAHVAVQWCYEKIRRGAHASFFLCRYYERGGMMELTLNSTVCLHTIQFRKEQKNYIVKDTITGEKYEMPPLWIDALAMMRDGFLLGEIEEKLKEEYPSEEVNMLAFTRQLLELELVEMVDGEEIACTKKKEIDCLAWVRPRVEQFFLNLNRKYRSKDQ</sequence>
<dbReference type="AlphaFoldDB" id="A0A9W3SP52"/>
<dbReference type="EMBL" id="CP015250">
    <property type="protein sequence ID" value="AOM08986.1"/>
    <property type="molecule type" value="Genomic_DNA"/>
</dbReference>
<organism evidence="1 2">
    <name type="scientific">Bacillus thuringiensis Bt18247</name>
    <dbReference type="NCBI Taxonomy" id="1423143"/>
    <lineage>
        <taxon>Bacteria</taxon>
        <taxon>Bacillati</taxon>
        <taxon>Bacillota</taxon>
        <taxon>Bacilli</taxon>
        <taxon>Bacillales</taxon>
        <taxon>Bacillaceae</taxon>
        <taxon>Bacillus</taxon>
        <taxon>Bacillus cereus group</taxon>
    </lineage>
</organism>
<reference evidence="1 2" key="1">
    <citation type="submission" date="2016-02" db="EMBL/GenBank/DDBJ databases">
        <title>Comparative analysis of three nematocidal Bacillus thuringiensis strains.</title>
        <authorList>
            <person name="Hollensteiner J."/>
            <person name="Kloesener M."/>
            <person name="Bunk B."/>
            <person name="Sproeer C."/>
            <person name="Rosenstiel P."/>
            <person name="Schulte-Iserlohe R."/>
            <person name="Schulenburg H."/>
            <person name="Liesegang H."/>
        </authorList>
    </citation>
    <scope>NUCLEOTIDE SEQUENCE [LARGE SCALE GENOMIC DNA]</scope>
    <source>
        <strain evidence="1 2">Bt18247</strain>
    </source>
</reference>